<evidence type="ECO:0000313" key="3">
    <source>
        <dbReference type="Proteomes" id="UP000185544"/>
    </source>
</evidence>
<protein>
    <recommendedName>
        <fullName evidence="4">Lipoprotein</fullName>
    </recommendedName>
</protein>
<dbReference type="EMBL" id="CP016908">
    <property type="protein sequence ID" value="APR99291.1"/>
    <property type="molecule type" value="Genomic_DNA"/>
</dbReference>
<reference evidence="2 3" key="1">
    <citation type="submission" date="2016-08" db="EMBL/GenBank/DDBJ databases">
        <title>Identification and validation of antigenic proteins from Pajaroellobacter abortibovis using de-novo genome sequence assembly and reverse vaccinology.</title>
        <authorList>
            <person name="Welly B.T."/>
            <person name="Miller M.R."/>
            <person name="Stott J.L."/>
            <person name="Blanchard M.T."/>
            <person name="Islas-Trejo A.D."/>
            <person name="O'Rourke S.M."/>
            <person name="Young A.E."/>
            <person name="Medrano J.F."/>
            <person name="Van Eenennaam A.L."/>
        </authorList>
    </citation>
    <scope>NUCLEOTIDE SEQUENCE [LARGE SCALE GENOMIC DNA]</scope>
    <source>
        <strain evidence="2 3">BTF92-0548A/99-0131</strain>
    </source>
</reference>
<dbReference type="OrthoDB" id="5511445at2"/>
<name>A0A1L6MUY6_9BACT</name>
<dbReference type="STRING" id="1882918.BCY86_00330"/>
<dbReference type="RefSeq" id="WP_075275924.1">
    <property type="nucleotide sequence ID" value="NZ_CP016908.1"/>
</dbReference>
<evidence type="ECO:0000313" key="2">
    <source>
        <dbReference type="EMBL" id="APR99291.1"/>
    </source>
</evidence>
<evidence type="ECO:0008006" key="4">
    <source>
        <dbReference type="Google" id="ProtNLM"/>
    </source>
</evidence>
<feature type="chain" id="PRO_5012882706" description="Lipoprotein" evidence="1">
    <location>
        <begin position="23"/>
        <end position="149"/>
    </location>
</feature>
<dbReference type="AlphaFoldDB" id="A0A1L6MUY6"/>
<dbReference type="KEGG" id="pabo:BCY86_00330"/>
<evidence type="ECO:0000256" key="1">
    <source>
        <dbReference type="SAM" id="SignalP"/>
    </source>
</evidence>
<accession>A0A1L6MUY6</accession>
<feature type="signal peptide" evidence="1">
    <location>
        <begin position="1"/>
        <end position="22"/>
    </location>
</feature>
<dbReference type="Proteomes" id="UP000185544">
    <property type="component" value="Chromosome"/>
</dbReference>
<gene>
    <name evidence="2" type="ORF">BCY86_00330</name>
</gene>
<keyword evidence="1" id="KW-0732">Signal</keyword>
<proteinExistence type="predicted"/>
<sequence length="149" mass="17414">MFSHKHFFSLSLLIMLSANLLACKLNRPNTEASAQQQAYDFNISLRSEDVQMELLASQVAASERASFLERHKQWGKEIRIFCTELKGITLLNDNQIEAQVKVSWFHRNDDALRATLINQNWNWEENRWMLTQEKYIEGDLNLFGHTTNP</sequence>
<organism evidence="2 3">
    <name type="scientific">Pajaroellobacter abortibovis</name>
    <dbReference type="NCBI Taxonomy" id="1882918"/>
    <lineage>
        <taxon>Bacteria</taxon>
        <taxon>Pseudomonadati</taxon>
        <taxon>Myxococcota</taxon>
        <taxon>Polyangia</taxon>
        <taxon>Polyangiales</taxon>
        <taxon>Polyangiaceae</taxon>
    </lineage>
</organism>
<keyword evidence="3" id="KW-1185">Reference proteome</keyword>